<dbReference type="OMA" id="YEIRTYH"/>
<evidence type="ECO:0000256" key="5">
    <source>
        <dbReference type="ARBA" id="ARBA00037673"/>
    </source>
</evidence>
<evidence type="ECO:0000256" key="3">
    <source>
        <dbReference type="ARBA" id="ARBA00011245"/>
    </source>
</evidence>
<dbReference type="EMBL" id="VCGU01000458">
    <property type="protein sequence ID" value="TRY62857.1"/>
    <property type="molecule type" value="Genomic_DNA"/>
</dbReference>
<evidence type="ECO:0000256" key="2">
    <source>
        <dbReference type="ARBA" id="ARBA00009817"/>
    </source>
</evidence>
<name>A0A553NBR3_TIGCA</name>
<keyword evidence="7" id="KW-0732">Signal</keyword>
<evidence type="ECO:0000256" key="4">
    <source>
        <dbReference type="ARBA" id="ARBA00022490"/>
    </source>
</evidence>
<sequence length="200" mass="22676">MFAHIFLASILIISPVLGQNDDIEVAPYEVVETKASYEVRDYPARKWVSTDNAAKDIHGGIEHSVSFDRLFQYISGNNVNNTKIDMTSPVTFFIQRSDDPEAEQEFTMSFYIPAVHQDDPIQPQAENVYIEDRAGFRVVATEFGGFASSEDFEMAAQDLYESATADGFDLITETYYNAGYDSPYTIFNRRNEAWFVVRAV</sequence>
<keyword evidence="4" id="KW-0963">Cytoplasm</keyword>
<comment type="similarity">
    <text evidence="2">Belongs to the HEBP family.</text>
</comment>
<feature type="chain" id="PRO_5022225707" description="Heme-binding protein 1" evidence="7">
    <location>
        <begin position="19"/>
        <end position="200"/>
    </location>
</feature>
<dbReference type="PANTHER" id="PTHR11220:SF1">
    <property type="entry name" value="HEME-BINDING PROTEIN 2"/>
    <property type="match status" value="1"/>
</dbReference>
<dbReference type="InterPro" id="IPR006917">
    <property type="entry name" value="SOUL_heme-bd"/>
</dbReference>
<dbReference type="STRING" id="6832.A0A553NBR3"/>
<dbReference type="PANTHER" id="PTHR11220">
    <property type="entry name" value="HEME-BINDING PROTEIN-RELATED"/>
    <property type="match status" value="1"/>
</dbReference>
<organism evidence="8 9">
    <name type="scientific">Tigriopus californicus</name>
    <name type="common">Marine copepod</name>
    <dbReference type="NCBI Taxonomy" id="6832"/>
    <lineage>
        <taxon>Eukaryota</taxon>
        <taxon>Metazoa</taxon>
        <taxon>Ecdysozoa</taxon>
        <taxon>Arthropoda</taxon>
        <taxon>Crustacea</taxon>
        <taxon>Multicrustacea</taxon>
        <taxon>Hexanauplia</taxon>
        <taxon>Copepoda</taxon>
        <taxon>Harpacticoida</taxon>
        <taxon>Harpacticidae</taxon>
        <taxon>Tigriopus</taxon>
    </lineage>
</organism>
<dbReference type="AlphaFoldDB" id="A0A553NBR3"/>
<protein>
    <recommendedName>
        <fullName evidence="6">Heme-binding protein 1</fullName>
    </recommendedName>
</protein>
<dbReference type="InterPro" id="IPR011256">
    <property type="entry name" value="Reg_factor_effector_dom_sf"/>
</dbReference>
<dbReference type="SUPFAM" id="SSF55136">
    <property type="entry name" value="Probable bacterial effector-binding domain"/>
    <property type="match status" value="1"/>
</dbReference>
<evidence type="ECO:0000256" key="7">
    <source>
        <dbReference type="SAM" id="SignalP"/>
    </source>
</evidence>
<gene>
    <name evidence="8" type="ORF">TCAL_03888</name>
</gene>
<feature type="signal peptide" evidence="7">
    <location>
        <begin position="1"/>
        <end position="18"/>
    </location>
</feature>
<dbReference type="OrthoDB" id="6424451at2759"/>
<keyword evidence="9" id="KW-1185">Reference proteome</keyword>
<reference evidence="8 9" key="1">
    <citation type="journal article" date="2018" name="Nat. Ecol. Evol.">
        <title>Genomic signatures of mitonuclear coevolution across populations of Tigriopus californicus.</title>
        <authorList>
            <person name="Barreto F.S."/>
            <person name="Watson E.T."/>
            <person name="Lima T.G."/>
            <person name="Willett C.S."/>
            <person name="Edmands S."/>
            <person name="Li W."/>
            <person name="Burton R.S."/>
        </authorList>
    </citation>
    <scope>NUCLEOTIDE SEQUENCE [LARGE SCALE GENOMIC DNA]</scope>
    <source>
        <strain evidence="8 9">San Diego</strain>
    </source>
</reference>
<evidence type="ECO:0000256" key="6">
    <source>
        <dbReference type="ARBA" id="ARBA00040755"/>
    </source>
</evidence>
<dbReference type="Gene3D" id="3.20.80.10">
    <property type="entry name" value="Regulatory factor, effector binding domain"/>
    <property type="match status" value="1"/>
</dbReference>
<evidence type="ECO:0000313" key="8">
    <source>
        <dbReference type="EMBL" id="TRY62857.1"/>
    </source>
</evidence>
<dbReference type="FunFam" id="3.20.80.10:FF:000003">
    <property type="entry name" value="Heme-binding protein 1"/>
    <property type="match status" value="1"/>
</dbReference>
<comment type="subcellular location">
    <subcellularLocation>
        <location evidence="1">Cytoplasm</location>
    </subcellularLocation>
</comment>
<comment type="subunit">
    <text evidence="3">Monomer.</text>
</comment>
<evidence type="ECO:0000313" key="9">
    <source>
        <dbReference type="Proteomes" id="UP000318571"/>
    </source>
</evidence>
<dbReference type="Pfam" id="PF04832">
    <property type="entry name" value="SOUL"/>
    <property type="match status" value="1"/>
</dbReference>
<comment type="caution">
    <text evidence="8">The sequence shown here is derived from an EMBL/GenBank/DDBJ whole genome shotgun (WGS) entry which is preliminary data.</text>
</comment>
<dbReference type="Proteomes" id="UP000318571">
    <property type="component" value="Chromosome 10"/>
</dbReference>
<dbReference type="GO" id="GO:0005737">
    <property type="term" value="C:cytoplasm"/>
    <property type="evidence" value="ECO:0007669"/>
    <property type="project" value="UniProtKB-SubCell"/>
</dbReference>
<accession>A0A553NBR3</accession>
<comment type="function">
    <text evidence="5">May bind free porphyrinogens that may be present in the cell and thus facilitate removal of these potentially toxic compound. Binds with a high affinity to one molecule of heme or porphyrins. It binds metalloporphyrins, free porphyrins and N-methylprotoporphyrin with similar affinities.</text>
</comment>
<evidence type="ECO:0000256" key="1">
    <source>
        <dbReference type="ARBA" id="ARBA00004496"/>
    </source>
</evidence>
<proteinExistence type="inferred from homology"/>